<organism evidence="2 3">
    <name type="scientific">Phanerochaete carnosa (strain HHB-10118-sp)</name>
    <name type="common">White-rot fungus</name>
    <name type="synonym">Peniophora carnosa</name>
    <dbReference type="NCBI Taxonomy" id="650164"/>
    <lineage>
        <taxon>Eukaryota</taxon>
        <taxon>Fungi</taxon>
        <taxon>Dikarya</taxon>
        <taxon>Basidiomycota</taxon>
        <taxon>Agaricomycotina</taxon>
        <taxon>Agaricomycetes</taxon>
        <taxon>Polyporales</taxon>
        <taxon>Phanerochaetaceae</taxon>
        <taxon>Phanerochaete</taxon>
    </lineage>
</organism>
<feature type="compositionally biased region" description="Acidic residues" evidence="1">
    <location>
        <begin position="429"/>
        <end position="442"/>
    </location>
</feature>
<keyword evidence="3" id="KW-1185">Reference proteome</keyword>
<feature type="region of interest" description="Disordered" evidence="1">
    <location>
        <begin position="276"/>
        <end position="527"/>
    </location>
</feature>
<evidence type="ECO:0000256" key="1">
    <source>
        <dbReference type="SAM" id="MobiDB-lite"/>
    </source>
</evidence>
<feature type="region of interest" description="Disordered" evidence="1">
    <location>
        <begin position="1201"/>
        <end position="1229"/>
    </location>
</feature>
<feature type="compositionally biased region" description="Low complexity" evidence="1">
    <location>
        <begin position="1496"/>
        <end position="1515"/>
    </location>
</feature>
<feature type="region of interest" description="Disordered" evidence="1">
    <location>
        <begin position="1"/>
        <end position="135"/>
    </location>
</feature>
<feature type="compositionally biased region" description="Polar residues" evidence="1">
    <location>
        <begin position="654"/>
        <end position="669"/>
    </location>
</feature>
<feature type="compositionally biased region" description="Low complexity" evidence="1">
    <location>
        <begin position="1219"/>
        <end position="1229"/>
    </location>
</feature>
<dbReference type="KEGG" id="pco:PHACADRAFT_259113"/>
<feature type="region of interest" description="Disordered" evidence="1">
    <location>
        <begin position="1489"/>
        <end position="1607"/>
    </location>
</feature>
<dbReference type="InParanoid" id="K5WRE5"/>
<feature type="compositionally biased region" description="Acidic residues" evidence="1">
    <location>
        <begin position="514"/>
        <end position="524"/>
    </location>
</feature>
<feature type="compositionally biased region" description="Low complexity" evidence="1">
    <location>
        <begin position="1"/>
        <end position="27"/>
    </location>
</feature>
<feature type="compositionally biased region" description="Low complexity" evidence="1">
    <location>
        <begin position="1588"/>
        <end position="1607"/>
    </location>
</feature>
<feature type="compositionally biased region" description="Polar residues" evidence="1">
    <location>
        <begin position="109"/>
        <end position="121"/>
    </location>
</feature>
<dbReference type="Proteomes" id="UP000008370">
    <property type="component" value="Unassembled WGS sequence"/>
</dbReference>
<feature type="region of interest" description="Disordered" evidence="1">
    <location>
        <begin position="1396"/>
        <end position="1449"/>
    </location>
</feature>
<gene>
    <name evidence="2" type="ORF">PHACADRAFT_259113</name>
</gene>
<feature type="region of interest" description="Disordered" evidence="1">
    <location>
        <begin position="175"/>
        <end position="253"/>
    </location>
</feature>
<feature type="compositionally biased region" description="Polar residues" evidence="1">
    <location>
        <begin position="1520"/>
        <end position="1531"/>
    </location>
</feature>
<feature type="compositionally biased region" description="Basic residues" evidence="1">
    <location>
        <begin position="387"/>
        <end position="396"/>
    </location>
</feature>
<dbReference type="RefSeq" id="XP_007397663.1">
    <property type="nucleotide sequence ID" value="XM_007397601.1"/>
</dbReference>
<feature type="compositionally biased region" description="Low complexity" evidence="1">
    <location>
        <begin position="1201"/>
        <end position="1212"/>
    </location>
</feature>
<dbReference type="OrthoDB" id="2563277at2759"/>
<feature type="compositionally biased region" description="Polar residues" evidence="1">
    <location>
        <begin position="1292"/>
        <end position="1313"/>
    </location>
</feature>
<name>K5WRE5_PHACS</name>
<evidence type="ECO:0000313" key="2">
    <source>
        <dbReference type="EMBL" id="EKM52947.1"/>
    </source>
</evidence>
<evidence type="ECO:0000313" key="3">
    <source>
        <dbReference type="Proteomes" id="UP000008370"/>
    </source>
</evidence>
<reference evidence="2 3" key="1">
    <citation type="journal article" date="2012" name="BMC Genomics">
        <title>Comparative genomics of the white-rot fungi, Phanerochaete carnosa and P. chrysosporium, to elucidate the genetic basis of the distinct wood types they colonize.</title>
        <authorList>
            <person name="Suzuki H."/>
            <person name="MacDonald J."/>
            <person name="Syed K."/>
            <person name="Salamov A."/>
            <person name="Hori C."/>
            <person name="Aerts A."/>
            <person name="Henrissat B."/>
            <person name="Wiebenga A."/>
            <person name="vanKuyk P.A."/>
            <person name="Barry K."/>
            <person name="Lindquist E."/>
            <person name="LaButti K."/>
            <person name="Lapidus A."/>
            <person name="Lucas S."/>
            <person name="Coutinho P."/>
            <person name="Gong Y."/>
            <person name="Samejima M."/>
            <person name="Mahadevan R."/>
            <person name="Abou-Zaid M."/>
            <person name="de Vries R.P."/>
            <person name="Igarashi K."/>
            <person name="Yadav J.S."/>
            <person name="Grigoriev I.V."/>
            <person name="Master E.R."/>
        </authorList>
    </citation>
    <scope>NUCLEOTIDE SEQUENCE [LARGE SCALE GENOMIC DNA]</scope>
    <source>
        <strain evidence="2 3">HHB-10118-sp</strain>
    </source>
</reference>
<feature type="compositionally biased region" description="Polar residues" evidence="1">
    <location>
        <begin position="333"/>
        <end position="361"/>
    </location>
</feature>
<protein>
    <submittedName>
        <fullName evidence="2">Uncharacterized protein</fullName>
    </submittedName>
</protein>
<accession>K5WRE5</accession>
<feature type="region of interest" description="Disordered" evidence="1">
    <location>
        <begin position="742"/>
        <end position="773"/>
    </location>
</feature>
<sequence>MSRSSGMSASAFSMRSQRSSSSSNASVRWDEDCLQGTREAQRRERAQRRSQPGAQESKQSADPRRRTPVIEIFPEIRSTPTMKRSSLEEHAARGNGEQPPVVTLEEATTDYQSEGETSGSATPVKRARPRPWSEQLLEKVRPKAISGDAEGVISILDAATNDLASLINRLDLEATPSSVQGSPLRPLQGSPSLASLGKAGEGSPLKPKRCTFDKTRDAPTLSERESLESISSLRPYGQVGRTHSDPAVPPTRQQAMDTLDVRRMLIGQRIASWNELESQLSSKRPAAQAQATAKPFRPTHRRMVTPGPEDMDIATMFQPLKPSAKQREASVESLPSTASTPAQGSQDPANPSSQTFGSDAPTSKVGKSPSVDLGYDDAAPPSPSPTTRRRPKHSKRSSVLSVMCDTGATLPRESLISLGLTGTLGGPEPEVDPEDPDSDIPDELQAIMSGQSDDDDTTELLGKMLACKRHDRAPSPGLPPSAALPSLQNETKSEQEQKPVFRASLVSVDSNQTDLDESDVSASEDDTKKSFDFTGELRLLNSSGGSDRRSFVEQLESAFRTPGDISLGLQLGANLFLKDVPPTPALQPEHRRTPDKDMVPQSVTEADVSSFRLSLLSDGQSCRDSATSDTLERLLAECEEDICRPYSMLRKSQSTMRSKASDGRLNTSFKFGGKPSIPDSVEESAELKPLTLSDIIPPASHARSPSQSSLMEGDSSVLKSILGNAYEGDTSVVNSIVAQAQAAAPAVPRPRLDSDSSSKRRARESLDLSNMSRSRTNSELSFKGLESFEEVRRGFEFHPNSRPAFYPPPGAPKSWQSRHESMYSIASMSSLGTILDSGISDPFGYASSRPVSTADELSFAMSSTIDDTFSFVRKGSYRKRVDSDASSFCLRPGAARGQRRNESNIPPISIYNRSFGVHRRIDSNSSMSPSNESMESDFSLGSLARPGLGDKMFDRMEYGMPLAAISASPTGSFFSEQDSTSRRYSDISERGEQQGVSYDSVFDTERRASVTDSIFEKTGMPTSHDVSDDVFEFDLSRPTDSPRLNQFRPISMMSVASTTHSIPRSEDTMISMIGGGHVRRRSIDSRIDDSPCIDLERKEKKKHTALQHIARVLEFDQKPDELPSDFVDRLPKISLDKAHATKPSIASTSSFQLGDEPIIKAGKGLLQRQSLEKDALIAHEEKIAASLAATAVFSLPVPVSRSRSSTVTSSGGETPPLSPSDGCSVSSGSQSSIDIAHLDNLLTAATLPASGIARARSARMRERGTGHRRRLSSARISRSSVYETIQEEEYSYSPSPAKPSTNTTVDHNVTTPKDGSLSRAGSIYIVAPDTESVGEWDDEQGIVGVRKYYALRQEADVAVTESKKVWPDTSFSTFAMQTFELPTTRSAMQAMLEQSQKSYGPLSSELRAHRIRSRTSSRTSPYPVRSRRASVEKQPQALPESRPFASPRHSMNMPLVEISINPNTKNAKVFSPQPARDVQPFSKSAVDLESSKHAVARSPSATRRTRVASSARRAALGWSKRNNAKSNTATIKGSAGTGKGPTSSASVKENFGTIRPSTNSALAKENAGTILSHNESLKISRPRPRGRPAPARAALSRAPLAASQSYV</sequence>
<dbReference type="STRING" id="650164.K5WRE5"/>
<feature type="compositionally biased region" description="Basic and acidic residues" evidence="1">
    <location>
        <begin position="210"/>
        <end position="227"/>
    </location>
</feature>
<feature type="region of interest" description="Disordered" evidence="1">
    <location>
        <begin position="654"/>
        <end position="677"/>
    </location>
</feature>
<feature type="compositionally biased region" description="Basic and acidic residues" evidence="1">
    <location>
        <begin position="750"/>
        <end position="766"/>
    </location>
</feature>
<proteinExistence type="predicted"/>
<dbReference type="EMBL" id="JH930474">
    <property type="protein sequence ID" value="EKM52947.1"/>
    <property type="molecule type" value="Genomic_DNA"/>
</dbReference>
<dbReference type="HOGENOM" id="CLU_000458_0_0_1"/>
<feature type="region of interest" description="Disordered" evidence="1">
    <location>
        <begin position="1254"/>
        <end position="1314"/>
    </location>
</feature>
<dbReference type="GeneID" id="18917311"/>